<feature type="region of interest" description="Disordered" evidence="1">
    <location>
        <begin position="373"/>
        <end position="443"/>
    </location>
</feature>
<organism evidence="2 3">
    <name type="scientific">Oculimacula yallundae</name>
    <dbReference type="NCBI Taxonomy" id="86028"/>
    <lineage>
        <taxon>Eukaryota</taxon>
        <taxon>Fungi</taxon>
        <taxon>Dikarya</taxon>
        <taxon>Ascomycota</taxon>
        <taxon>Pezizomycotina</taxon>
        <taxon>Leotiomycetes</taxon>
        <taxon>Helotiales</taxon>
        <taxon>Ploettnerulaceae</taxon>
        <taxon>Oculimacula</taxon>
    </lineage>
</organism>
<evidence type="ECO:0000313" key="2">
    <source>
        <dbReference type="EMBL" id="KAL2065361.1"/>
    </source>
</evidence>
<dbReference type="Proteomes" id="UP001595075">
    <property type="component" value="Unassembled WGS sequence"/>
</dbReference>
<keyword evidence="3" id="KW-1185">Reference proteome</keyword>
<gene>
    <name evidence="2" type="ORF">VTL71DRAFT_3031</name>
</gene>
<reference evidence="2 3" key="1">
    <citation type="journal article" date="2024" name="Commun. Biol.">
        <title>Comparative genomic analysis of thermophilic fungi reveals convergent evolutionary adaptations and gene losses.</title>
        <authorList>
            <person name="Steindorff A.S."/>
            <person name="Aguilar-Pontes M.V."/>
            <person name="Robinson A.J."/>
            <person name="Andreopoulos B."/>
            <person name="LaButti K."/>
            <person name="Kuo A."/>
            <person name="Mondo S."/>
            <person name="Riley R."/>
            <person name="Otillar R."/>
            <person name="Haridas S."/>
            <person name="Lipzen A."/>
            <person name="Grimwood J."/>
            <person name="Schmutz J."/>
            <person name="Clum A."/>
            <person name="Reid I.D."/>
            <person name="Moisan M.C."/>
            <person name="Butler G."/>
            <person name="Nguyen T.T.M."/>
            <person name="Dewar K."/>
            <person name="Conant G."/>
            <person name="Drula E."/>
            <person name="Henrissat B."/>
            <person name="Hansel C."/>
            <person name="Singer S."/>
            <person name="Hutchinson M.I."/>
            <person name="de Vries R.P."/>
            <person name="Natvig D.O."/>
            <person name="Powell A.J."/>
            <person name="Tsang A."/>
            <person name="Grigoriev I.V."/>
        </authorList>
    </citation>
    <scope>NUCLEOTIDE SEQUENCE [LARGE SCALE GENOMIC DNA]</scope>
    <source>
        <strain evidence="2 3">CBS 494.80</strain>
    </source>
</reference>
<protein>
    <submittedName>
        <fullName evidence="2">Uncharacterized protein</fullName>
    </submittedName>
</protein>
<feature type="compositionally biased region" description="Polar residues" evidence="1">
    <location>
        <begin position="34"/>
        <end position="58"/>
    </location>
</feature>
<feature type="region of interest" description="Disordered" evidence="1">
    <location>
        <begin position="486"/>
        <end position="526"/>
    </location>
</feature>
<sequence>MAGNRRNSKRASALESSDDDHPTKKPRNGKQRKATPQQPNNGDPFSSDNESVTLANSKSNKRKAKPGRPKKKIQGPVPKSRNGLRVKNNKTRGSSDDEEDDEDDESPAIVQLVRERYQAEFDDSWTRDDEDALQSNWSKKDEAVLQAIDEADITLWRKSLKLFQTSPPDLLPAGDYIDTSNNRTIPYSSVKGGIKNTNWSHEVCQWFGTLMSCPVFVNRPDILTYAIEVAMYYRLGDDVRTKPDRLQLEGDRTNTLFEAIMGKFDFTDEGWRDIPRIIQGIIGEDYPPHMSFLDVLEQSVKMEPRGNPGVQRKDMLSICDAWDYWAELPAHVLELKHIKEYAAVHARNKRGVSRSDVLELKKSWILSERREKLRANEGNPSDDQGEEEEDEEEEDEEEEERDEEENQDSDPSESRPSPKRPTTSHLQKAHHPKNKDSSSAQVKKGVQLGSTFPGRIEGSKLQVQIPAYQSEMSDGSHSHGIIASRKESADSNAQINLPRESSSKPRTNTSRHITSQRGLNDGNVNQLKPAVQDTPVPEVGSSLTWPKSWTSDTIFRLDYLTGGQAPSIFDFERQPNTTQVLTMKTDNDDNWPDEFLENHPEYDNNTWKLGKAVE</sequence>
<proteinExistence type="predicted"/>
<name>A0ABR4C753_9HELO</name>
<dbReference type="EMBL" id="JAZHXI010000012">
    <property type="protein sequence ID" value="KAL2065361.1"/>
    <property type="molecule type" value="Genomic_DNA"/>
</dbReference>
<feature type="region of interest" description="Disordered" evidence="1">
    <location>
        <begin position="1"/>
        <end position="108"/>
    </location>
</feature>
<feature type="compositionally biased region" description="Polar residues" evidence="1">
    <location>
        <begin position="504"/>
        <end position="526"/>
    </location>
</feature>
<feature type="compositionally biased region" description="Acidic residues" evidence="1">
    <location>
        <begin position="96"/>
        <end position="106"/>
    </location>
</feature>
<feature type="compositionally biased region" description="Basic residues" evidence="1">
    <location>
        <begin position="59"/>
        <end position="73"/>
    </location>
</feature>
<feature type="compositionally biased region" description="Acidic residues" evidence="1">
    <location>
        <begin position="383"/>
        <end position="411"/>
    </location>
</feature>
<feature type="compositionally biased region" description="Basic residues" evidence="1">
    <location>
        <begin position="24"/>
        <end position="33"/>
    </location>
</feature>
<evidence type="ECO:0000313" key="3">
    <source>
        <dbReference type="Proteomes" id="UP001595075"/>
    </source>
</evidence>
<accession>A0ABR4C753</accession>
<comment type="caution">
    <text evidence="2">The sequence shown here is derived from an EMBL/GenBank/DDBJ whole genome shotgun (WGS) entry which is preliminary data.</text>
</comment>
<evidence type="ECO:0000256" key="1">
    <source>
        <dbReference type="SAM" id="MobiDB-lite"/>
    </source>
</evidence>